<dbReference type="SMART" id="SM00450">
    <property type="entry name" value="RHOD"/>
    <property type="match status" value="1"/>
</dbReference>
<organism evidence="3 4">
    <name type="scientific">Aquiflexum gelatinilyticum</name>
    <dbReference type="NCBI Taxonomy" id="2961943"/>
    <lineage>
        <taxon>Bacteria</taxon>
        <taxon>Pseudomonadati</taxon>
        <taxon>Bacteroidota</taxon>
        <taxon>Cytophagia</taxon>
        <taxon>Cytophagales</taxon>
        <taxon>Cyclobacteriaceae</taxon>
        <taxon>Aquiflexum</taxon>
    </lineage>
</organism>
<dbReference type="PANTHER" id="PTHR43031:SF1">
    <property type="entry name" value="PYRIDINE NUCLEOTIDE-DISULPHIDE OXIDOREDUCTASE"/>
    <property type="match status" value="1"/>
</dbReference>
<keyword evidence="1" id="KW-0732">Signal</keyword>
<comment type="caution">
    <text evidence="3">The sequence shown here is derived from an EMBL/GenBank/DDBJ whole genome shotgun (WGS) entry which is preliminary data.</text>
</comment>
<keyword evidence="4" id="KW-1185">Reference proteome</keyword>
<dbReference type="PROSITE" id="PS50206">
    <property type="entry name" value="RHODANESE_3"/>
    <property type="match status" value="1"/>
</dbReference>
<feature type="domain" description="Rhodanese" evidence="2">
    <location>
        <begin position="44"/>
        <end position="134"/>
    </location>
</feature>
<dbReference type="InterPro" id="IPR050229">
    <property type="entry name" value="GlpE_sulfurtransferase"/>
</dbReference>
<sequence>MKYLVIFLFALTFLGSCNSKTSDNAEVSGKVEEVDAVTFKNLIASGNGIVLDVRTPEEVAQGIIPDAYVIDIYQSGFEEKLQSLPKDKEVYVYCAVGGRSRQAADILLNNGFSKVYNLSGGIVDWRKNGFEVVKPD</sequence>
<dbReference type="RefSeq" id="WP_258422011.1">
    <property type="nucleotide sequence ID" value="NZ_JANSUY010000001.1"/>
</dbReference>
<evidence type="ECO:0000256" key="1">
    <source>
        <dbReference type="SAM" id="SignalP"/>
    </source>
</evidence>
<dbReference type="AlphaFoldDB" id="A0A9X2P2D2"/>
<dbReference type="PANTHER" id="PTHR43031">
    <property type="entry name" value="FAD-DEPENDENT OXIDOREDUCTASE"/>
    <property type="match status" value="1"/>
</dbReference>
<dbReference type="SUPFAM" id="SSF52821">
    <property type="entry name" value="Rhodanese/Cell cycle control phosphatase"/>
    <property type="match status" value="1"/>
</dbReference>
<evidence type="ECO:0000313" key="3">
    <source>
        <dbReference type="EMBL" id="MCR9014138.1"/>
    </source>
</evidence>
<feature type="chain" id="PRO_5040845186" evidence="1">
    <location>
        <begin position="20"/>
        <end position="136"/>
    </location>
</feature>
<feature type="signal peptide" evidence="1">
    <location>
        <begin position="1"/>
        <end position="19"/>
    </location>
</feature>
<accession>A0A9X2P2D2</accession>
<dbReference type="InterPro" id="IPR036873">
    <property type="entry name" value="Rhodanese-like_dom_sf"/>
</dbReference>
<protein>
    <submittedName>
        <fullName evidence="3">Rhodanese-like domain-containing protein</fullName>
    </submittedName>
</protein>
<dbReference type="PROSITE" id="PS51257">
    <property type="entry name" value="PROKAR_LIPOPROTEIN"/>
    <property type="match status" value="1"/>
</dbReference>
<name>A0A9X2P2D2_9BACT</name>
<dbReference type="Pfam" id="PF00581">
    <property type="entry name" value="Rhodanese"/>
    <property type="match status" value="1"/>
</dbReference>
<dbReference type="InterPro" id="IPR001763">
    <property type="entry name" value="Rhodanese-like_dom"/>
</dbReference>
<evidence type="ECO:0000259" key="2">
    <source>
        <dbReference type="PROSITE" id="PS50206"/>
    </source>
</evidence>
<reference evidence="3" key="1">
    <citation type="submission" date="2022-08" db="EMBL/GenBank/DDBJ databases">
        <authorList>
            <person name="Zhang D."/>
        </authorList>
    </citation>
    <scope>NUCLEOTIDE SEQUENCE</scope>
    <source>
        <strain evidence="3">XJ19-11</strain>
    </source>
</reference>
<proteinExistence type="predicted"/>
<evidence type="ECO:0000313" key="4">
    <source>
        <dbReference type="Proteomes" id="UP001142175"/>
    </source>
</evidence>
<gene>
    <name evidence="3" type="ORF">NU887_03765</name>
</gene>
<dbReference type="CDD" id="cd00158">
    <property type="entry name" value="RHOD"/>
    <property type="match status" value="1"/>
</dbReference>
<dbReference type="Gene3D" id="3.40.250.10">
    <property type="entry name" value="Rhodanese-like domain"/>
    <property type="match status" value="1"/>
</dbReference>
<dbReference type="EMBL" id="JANSUY010000001">
    <property type="protein sequence ID" value="MCR9014138.1"/>
    <property type="molecule type" value="Genomic_DNA"/>
</dbReference>
<dbReference type="Proteomes" id="UP001142175">
    <property type="component" value="Unassembled WGS sequence"/>
</dbReference>